<sequence>MAVETVYRFWVPPAKHTICTVGFEGTVVVVVVVVTRLVVVVVLVVVTGTSPCAASGSDEQPETAMDRKQPVVRIVRTDLSTGIPLARRWHESESSGLGARYA</sequence>
<comment type="caution">
    <text evidence="2">The sequence shown here is derived from an EMBL/GenBank/DDBJ whole genome shotgun (WGS) entry which is preliminary data.</text>
</comment>
<evidence type="ECO:0000313" key="3">
    <source>
        <dbReference type="Proteomes" id="UP000660680"/>
    </source>
</evidence>
<accession>A0A918G4W1</accession>
<name>A0A918G4W1_9PSEU</name>
<dbReference type="AlphaFoldDB" id="A0A918G4W1"/>
<keyword evidence="1" id="KW-1133">Transmembrane helix</keyword>
<keyword evidence="3" id="KW-1185">Reference proteome</keyword>
<dbReference type="EMBL" id="BMRB01000001">
    <property type="protein sequence ID" value="GGS18284.1"/>
    <property type="molecule type" value="Genomic_DNA"/>
</dbReference>
<organism evidence="2 3">
    <name type="scientific">Actinokineospora fastidiosa</name>
    <dbReference type="NCBI Taxonomy" id="1816"/>
    <lineage>
        <taxon>Bacteria</taxon>
        <taxon>Bacillati</taxon>
        <taxon>Actinomycetota</taxon>
        <taxon>Actinomycetes</taxon>
        <taxon>Pseudonocardiales</taxon>
        <taxon>Pseudonocardiaceae</taxon>
        <taxon>Actinokineospora</taxon>
    </lineage>
</organism>
<keyword evidence="1" id="KW-0812">Transmembrane</keyword>
<evidence type="ECO:0000256" key="1">
    <source>
        <dbReference type="SAM" id="Phobius"/>
    </source>
</evidence>
<proteinExistence type="predicted"/>
<protein>
    <submittedName>
        <fullName evidence="2">Uncharacterized protein</fullName>
    </submittedName>
</protein>
<feature type="transmembrane region" description="Helical" evidence="1">
    <location>
        <begin position="21"/>
        <end position="46"/>
    </location>
</feature>
<evidence type="ECO:0000313" key="2">
    <source>
        <dbReference type="EMBL" id="GGS18284.1"/>
    </source>
</evidence>
<keyword evidence="1" id="KW-0472">Membrane</keyword>
<gene>
    <name evidence="2" type="ORF">GCM10010171_08520</name>
</gene>
<dbReference type="Proteomes" id="UP000660680">
    <property type="component" value="Unassembled WGS sequence"/>
</dbReference>
<reference evidence="2" key="1">
    <citation type="journal article" date="2014" name="Int. J. Syst. Evol. Microbiol.">
        <title>Complete genome sequence of Corynebacterium casei LMG S-19264T (=DSM 44701T), isolated from a smear-ripened cheese.</title>
        <authorList>
            <consortium name="US DOE Joint Genome Institute (JGI-PGF)"/>
            <person name="Walter F."/>
            <person name="Albersmeier A."/>
            <person name="Kalinowski J."/>
            <person name="Ruckert C."/>
        </authorList>
    </citation>
    <scope>NUCLEOTIDE SEQUENCE</scope>
    <source>
        <strain evidence="2">JCM 3276</strain>
    </source>
</reference>
<reference evidence="2" key="2">
    <citation type="submission" date="2020-09" db="EMBL/GenBank/DDBJ databases">
        <authorList>
            <person name="Sun Q."/>
            <person name="Ohkuma M."/>
        </authorList>
    </citation>
    <scope>NUCLEOTIDE SEQUENCE</scope>
    <source>
        <strain evidence="2">JCM 3276</strain>
    </source>
</reference>